<feature type="region of interest" description="Disordered" evidence="10">
    <location>
        <begin position="30"/>
        <end position="69"/>
    </location>
</feature>
<keyword evidence="6 9" id="KW-0224">Dipeptidase</keyword>
<evidence type="ECO:0000256" key="8">
    <source>
        <dbReference type="ARBA" id="ARBA00023316"/>
    </source>
</evidence>
<comment type="catalytic activity">
    <reaction evidence="1 9">
        <text>D-alanyl-D-alanine + H2O = 2 D-alanine</text>
        <dbReference type="Rhea" id="RHEA:20661"/>
        <dbReference type="ChEBI" id="CHEBI:15377"/>
        <dbReference type="ChEBI" id="CHEBI:57416"/>
        <dbReference type="ChEBI" id="CHEBI:57822"/>
        <dbReference type="EC" id="3.4.13.22"/>
    </reaction>
</comment>
<dbReference type="Gene3D" id="3.30.1380.10">
    <property type="match status" value="1"/>
</dbReference>
<feature type="active site" description="Proton donor/acceptor" evidence="9">
    <location>
        <position position="249"/>
    </location>
</feature>
<evidence type="ECO:0000256" key="4">
    <source>
        <dbReference type="ARBA" id="ARBA00022801"/>
    </source>
</evidence>
<proteinExistence type="inferred from homology"/>
<feature type="compositionally biased region" description="Low complexity" evidence="10">
    <location>
        <begin position="52"/>
        <end position="64"/>
    </location>
</feature>
<evidence type="ECO:0000256" key="1">
    <source>
        <dbReference type="ARBA" id="ARBA00001362"/>
    </source>
</evidence>
<gene>
    <name evidence="12" type="ORF">GP2_034_00820</name>
</gene>
<dbReference type="InterPro" id="IPR009045">
    <property type="entry name" value="Zn_M74/Hedgehog-like"/>
</dbReference>
<dbReference type="EC" id="3.4.13.22" evidence="9"/>
<dbReference type="RefSeq" id="WP_006901645.1">
    <property type="nucleotide sequence ID" value="NZ_BAOQ01000034.1"/>
</dbReference>
<comment type="similarity">
    <text evidence="9">Belongs to the peptidase M15D family.</text>
</comment>
<evidence type="ECO:0000256" key="6">
    <source>
        <dbReference type="ARBA" id="ARBA00022997"/>
    </source>
</evidence>
<organism evidence="12 13">
    <name type="scientific">Gordonia paraffinivorans NBRC 108238</name>
    <dbReference type="NCBI Taxonomy" id="1223543"/>
    <lineage>
        <taxon>Bacteria</taxon>
        <taxon>Bacillati</taxon>
        <taxon>Actinomycetota</taxon>
        <taxon>Actinomycetes</taxon>
        <taxon>Mycobacteriales</taxon>
        <taxon>Gordoniaceae</taxon>
        <taxon>Gordonia</taxon>
    </lineage>
</organism>
<keyword evidence="5 9" id="KW-0862">Zinc</keyword>
<evidence type="ECO:0000256" key="9">
    <source>
        <dbReference type="HAMAP-Rule" id="MF_01924"/>
    </source>
</evidence>
<dbReference type="PANTHER" id="PTHR43126">
    <property type="entry name" value="D-ALANYL-D-ALANINE DIPEPTIDASE"/>
    <property type="match status" value="1"/>
</dbReference>
<reference evidence="12 13" key="1">
    <citation type="submission" date="2013-02" db="EMBL/GenBank/DDBJ databases">
        <title>Whole genome shotgun sequence of Gordonia paraffinivorans NBRC 108238.</title>
        <authorList>
            <person name="Isaki-Nakamura S."/>
            <person name="Hosoyama A."/>
            <person name="Tsuchikane K."/>
            <person name="Ando Y."/>
            <person name="Baba S."/>
            <person name="Ohji S."/>
            <person name="Hamada M."/>
            <person name="Tamura T."/>
            <person name="Yamazoe A."/>
            <person name="Yamazaki S."/>
            <person name="Fujita N."/>
        </authorList>
    </citation>
    <scope>NUCLEOTIDE SEQUENCE [LARGE SCALE GENOMIC DNA]</scope>
    <source>
        <strain evidence="12 13">NBRC 108238</strain>
    </source>
</reference>
<feature type="binding site" evidence="9">
    <location>
        <position position="179"/>
    </location>
    <ligand>
        <name>Zn(2+)</name>
        <dbReference type="ChEBI" id="CHEBI:29105"/>
        <note>catalytic</note>
    </ligand>
</feature>
<dbReference type="Proteomes" id="UP000035021">
    <property type="component" value="Unassembled WGS sequence"/>
</dbReference>
<evidence type="ECO:0000256" key="7">
    <source>
        <dbReference type="ARBA" id="ARBA00023049"/>
    </source>
</evidence>
<dbReference type="EMBL" id="BAOQ01000034">
    <property type="protein sequence ID" value="GAC85425.1"/>
    <property type="molecule type" value="Genomic_DNA"/>
</dbReference>
<keyword evidence="11" id="KW-0732">Signal</keyword>
<evidence type="ECO:0000313" key="12">
    <source>
        <dbReference type="EMBL" id="GAC85425.1"/>
    </source>
</evidence>
<feature type="binding site" evidence="9">
    <location>
        <position position="252"/>
    </location>
    <ligand>
        <name>Zn(2+)</name>
        <dbReference type="ChEBI" id="CHEBI:29105"/>
        <note>catalytic</note>
    </ligand>
</feature>
<protein>
    <recommendedName>
        <fullName evidence="9">D-alanyl-D-alanine dipeptidase</fullName>
        <shortName evidence="9">D-Ala-D-Ala dipeptidase</shortName>
        <ecNumber evidence="9">3.4.13.22</ecNumber>
    </recommendedName>
</protein>
<comment type="function">
    <text evidence="9">Catalyzes hydrolysis of the D-alanyl-D-alanine dipeptide.</text>
</comment>
<keyword evidence="13" id="KW-1185">Reference proteome</keyword>
<comment type="cofactor">
    <cofactor evidence="9">
        <name>Zn(2+)</name>
        <dbReference type="ChEBI" id="CHEBI:29105"/>
    </cofactor>
    <text evidence="9">Binds 1 zinc ion per subunit.</text>
</comment>
<feature type="chain" id="PRO_5046025431" description="D-alanyl-D-alanine dipeptidase" evidence="11">
    <location>
        <begin position="28"/>
        <end position="270"/>
    </location>
</feature>
<evidence type="ECO:0000256" key="10">
    <source>
        <dbReference type="SAM" id="MobiDB-lite"/>
    </source>
</evidence>
<evidence type="ECO:0000313" key="13">
    <source>
        <dbReference type="Proteomes" id="UP000035021"/>
    </source>
</evidence>
<feature type="binding site" evidence="9">
    <location>
        <position position="172"/>
    </location>
    <ligand>
        <name>Zn(2+)</name>
        <dbReference type="ChEBI" id="CHEBI:29105"/>
        <note>catalytic</note>
    </ligand>
</feature>
<sequence length="270" mass="28512">MVLSSARRAAMVAVSAAMALAFSAACAGATPGEEPPAAGTRSAPDTSGVVHSSPASPAPQSFSPTPRPAVDDRARALGFVDVRTAVPDAVVDLRYATPRNFVGERLYPANARCLVHDSLVPGLRTAAENLRARGETLVFWDCYRPHSVQQRMFEKVPDPAWVAAPGPYSTSHESGRSVDVTLAARNPNCPVHRRVGPGLCPVDMGTDFDSFTPNATAYATQGVSASAQAARARLRKAMAAGGLEVYPGEWWHFDGPGADVRRPIIDVPLA</sequence>
<keyword evidence="3 9" id="KW-0479">Metal-binding</keyword>
<feature type="compositionally biased region" description="Low complexity" evidence="10">
    <location>
        <begin position="30"/>
        <end position="40"/>
    </location>
</feature>
<evidence type="ECO:0000256" key="2">
    <source>
        <dbReference type="ARBA" id="ARBA00022670"/>
    </source>
</evidence>
<evidence type="ECO:0000256" key="3">
    <source>
        <dbReference type="ARBA" id="ARBA00022723"/>
    </source>
</evidence>
<dbReference type="SUPFAM" id="SSF55166">
    <property type="entry name" value="Hedgehog/DD-peptidase"/>
    <property type="match status" value="1"/>
</dbReference>
<name>A0ABQ0IPG1_9ACTN</name>
<dbReference type="HAMAP" id="MF_01924">
    <property type="entry name" value="A_A_dipeptidase"/>
    <property type="match status" value="1"/>
</dbReference>
<dbReference type="Pfam" id="PF01427">
    <property type="entry name" value="Peptidase_M15"/>
    <property type="match status" value="1"/>
</dbReference>
<accession>A0ABQ0IPG1</accession>
<dbReference type="InterPro" id="IPR000755">
    <property type="entry name" value="A_A_dipeptidase"/>
</dbReference>
<evidence type="ECO:0000256" key="11">
    <source>
        <dbReference type="SAM" id="SignalP"/>
    </source>
</evidence>
<dbReference type="PROSITE" id="PS51257">
    <property type="entry name" value="PROKAR_LIPOPROTEIN"/>
    <property type="match status" value="1"/>
</dbReference>
<feature type="signal peptide" evidence="11">
    <location>
        <begin position="1"/>
        <end position="27"/>
    </location>
</feature>
<keyword evidence="7 9" id="KW-0482">Metalloprotease</keyword>
<comment type="caution">
    <text evidence="12">The sequence shown here is derived from an EMBL/GenBank/DDBJ whole genome shotgun (WGS) entry which is preliminary data.</text>
</comment>
<keyword evidence="4 9" id="KW-0378">Hydrolase</keyword>
<feature type="site" description="Transition state stabilizer" evidence="9">
    <location>
        <position position="144"/>
    </location>
</feature>
<dbReference type="PANTHER" id="PTHR43126:SF1">
    <property type="entry name" value="D-ALANYL-D-ALANINE DIPEPTIDASE"/>
    <property type="match status" value="1"/>
</dbReference>
<evidence type="ECO:0000256" key="5">
    <source>
        <dbReference type="ARBA" id="ARBA00022833"/>
    </source>
</evidence>
<keyword evidence="8" id="KW-0961">Cell wall biogenesis/degradation</keyword>
<keyword evidence="2 9" id="KW-0645">Protease</keyword>